<organism evidence="2 3">
    <name type="scientific">Methylogaea oryzae</name>
    <dbReference type="NCBI Taxonomy" id="1295382"/>
    <lineage>
        <taxon>Bacteria</taxon>
        <taxon>Pseudomonadati</taxon>
        <taxon>Pseudomonadota</taxon>
        <taxon>Gammaproteobacteria</taxon>
        <taxon>Methylococcales</taxon>
        <taxon>Methylococcaceae</taxon>
        <taxon>Methylogaea</taxon>
    </lineage>
</organism>
<evidence type="ECO:0000313" key="3">
    <source>
        <dbReference type="Proteomes" id="UP000824988"/>
    </source>
</evidence>
<feature type="transmembrane region" description="Helical" evidence="1">
    <location>
        <begin position="76"/>
        <end position="100"/>
    </location>
</feature>
<keyword evidence="1" id="KW-1133">Transmembrane helix</keyword>
<dbReference type="PIRSF" id="PIRSF004923">
    <property type="entry name" value="RseC"/>
    <property type="match status" value="1"/>
</dbReference>
<dbReference type="EMBL" id="AP019782">
    <property type="protein sequence ID" value="BBL70055.1"/>
    <property type="molecule type" value="Genomic_DNA"/>
</dbReference>
<evidence type="ECO:0000256" key="1">
    <source>
        <dbReference type="SAM" id="Phobius"/>
    </source>
</evidence>
<dbReference type="InterPro" id="IPR007359">
    <property type="entry name" value="SigmaE_reg_RseC_MucC"/>
</dbReference>
<name>A0A8D4VLK8_9GAMM</name>
<protein>
    <recommendedName>
        <fullName evidence="4">Fis family transcriptional regulator</fullName>
    </recommendedName>
</protein>
<dbReference type="PANTHER" id="PTHR35867">
    <property type="entry name" value="PROTEIN RSEC"/>
    <property type="match status" value="1"/>
</dbReference>
<dbReference type="InterPro" id="IPR026268">
    <property type="entry name" value="RseC"/>
</dbReference>
<dbReference type="KEGG" id="moz:MoryE10_06610"/>
<proteinExistence type="predicted"/>
<keyword evidence="3" id="KW-1185">Reference proteome</keyword>
<reference evidence="2" key="1">
    <citation type="submission" date="2019-06" db="EMBL/GenBank/DDBJ databases">
        <title>Complete genome sequence of Methylogaea oryzae strain JCM16910.</title>
        <authorList>
            <person name="Asakawa S."/>
        </authorList>
    </citation>
    <scope>NUCLEOTIDE SEQUENCE</scope>
    <source>
        <strain evidence="2">E10</strain>
    </source>
</reference>
<dbReference type="Pfam" id="PF04246">
    <property type="entry name" value="RseC_MucC"/>
    <property type="match status" value="1"/>
</dbReference>
<evidence type="ECO:0000313" key="2">
    <source>
        <dbReference type="EMBL" id="BBL70055.1"/>
    </source>
</evidence>
<dbReference type="AlphaFoldDB" id="A0A8D4VLK8"/>
<keyword evidence="1" id="KW-0812">Transmembrane</keyword>
<dbReference type="RefSeq" id="WP_054772867.1">
    <property type="nucleotide sequence ID" value="NZ_AP019782.1"/>
</dbReference>
<keyword evidence="1" id="KW-0472">Membrane</keyword>
<sequence>MLEEQVTVTAVDGATAWVEAAVSPCGGCSQVCSSALLQKHLGKNRAPLAVRSPLLLKPGDRVVIGIDERALLWGSLLVYVLPLCGLLAGAVLAESLAVGWGGIADWPAPLGGVFGFAVSVVAVKKLPKLGAAALQPVVLRKISL</sequence>
<accession>A0A8D4VLK8</accession>
<gene>
    <name evidence="2" type="ORF">MoryE10_06610</name>
</gene>
<dbReference type="Proteomes" id="UP000824988">
    <property type="component" value="Chromosome"/>
</dbReference>
<evidence type="ECO:0008006" key="4">
    <source>
        <dbReference type="Google" id="ProtNLM"/>
    </source>
</evidence>
<feature type="transmembrane region" description="Helical" evidence="1">
    <location>
        <begin position="106"/>
        <end position="123"/>
    </location>
</feature>
<dbReference type="PANTHER" id="PTHR35867:SF1">
    <property type="entry name" value="PROTEIN RSEC"/>
    <property type="match status" value="1"/>
</dbReference>